<feature type="region of interest" description="Disordered" evidence="1">
    <location>
        <begin position="155"/>
        <end position="180"/>
    </location>
</feature>
<dbReference type="KEGG" id="dfa:DFA_00853"/>
<reference evidence="3" key="1">
    <citation type="journal article" date="2011" name="Genome Res.">
        <title>Phylogeny-wide analysis of social amoeba genomes highlights ancient origins for complex intercellular communication.</title>
        <authorList>
            <person name="Heidel A.J."/>
            <person name="Lawal H.M."/>
            <person name="Felder M."/>
            <person name="Schilde C."/>
            <person name="Helps N.R."/>
            <person name="Tunggal B."/>
            <person name="Rivero F."/>
            <person name="John U."/>
            <person name="Schleicher M."/>
            <person name="Eichinger L."/>
            <person name="Platzer M."/>
            <person name="Noegel A.A."/>
            <person name="Schaap P."/>
            <person name="Gloeckner G."/>
        </authorList>
    </citation>
    <scope>NUCLEOTIDE SEQUENCE [LARGE SCALE GENOMIC DNA]</scope>
    <source>
        <strain evidence="3">SH3</strain>
    </source>
</reference>
<evidence type="ECO:0000313" key="3">
    <source>
        <dbReference type="Proteomes" id="UP000007797"/>
    </source>
</evidence>
<protein>
    <submittedName>
        <fullName evidence="2">Uncharacterized protein</fullName>
    </submittedName>
</protein>
<dbReference type="Proteomes" id="UP000007797">
    <property type="component" value="Unassembled WGS sequence"/>
</dbReference>
<proteinExistence type="predicted"/>
<keyword evidence="3" id="KW-1185">Reference proteome</keyword>
<feature type="region of interest" description="Disordered" evidence="1">
    <location>
        <begin position="1"/>
        <end position="22"/>
    </location>
</feature>
<dbReference type="AlphaFoldDB" id="F4PU58"/>
<evidence type="ECO:0000313" key="2">
    <source>
        <dbReference type="EMBL" id="EGG20984.1"/>
    </source>
</evidence>
<evidence type="ECO:0000256" key="1">
    <source>
        <dbReference type="SAM" id="MobiDB-lite"/>
    </source>
</evidence>
<organism evidence="2 3">
    <name type="scientific">Cavenderia fasciculata</name>
    <name type="common">Slime mold</name>
    <name type="synonym">Dictyostelium fasciculatum</name>
    <dbReference type="NCBI Taxonomy" id="261658"/>
    <lineage>
        <taxon>Eukaryota</taxon>
        <taxon>Amoebozoa</taxon>
        <taxon>Evosea</taxon>
        <taxon>Eumycetozoa</taxon>
        <taxon>Dictyostelia</taxon>
        <taxon>Acytosteliales</taxon>
        <taxon>Cavenderiaceae</taxon>
        <taxon>Cavenderia</taxon>
    </lineage>
</organism>
<name>F4PU58_CACFS</name>
<sequence>MGSSSSKGGGGGPPAVVPETPTIEKGGEHKVTFNNTTKDDGIYVFIHIDVNLSQMKQANLNLSPSIAGASLGAGVEFATKVDTHDQVFKLDANKSTERYIDGDYCYVSVVKKVDENQYAVIISNNRMKKNAKINIKDKHLKIQIKLIDGTGKNIISTNHNNNNQNNQNQNSSTTNTTNTTTILTTNNIPVNIIPSITTP</sequence>
<dbReference type="GeneID" id="14873593"/>
<accession>F4PU58</accession>
<dbReference type="RefSeq" id="XP_004358834.1">
    <property type="nucleotide sequence ID" value="XM_004358777.1"/>
</dbReference>
<dbReference type="EMBL" id="GL883010">
    <property type="protein sequence ID" value="EGG20984.1"/>
    <property type="molecule type" value="Genomic_DNA"/>
</dbReference>
<gene>
    <name evidence="2" type="ORF">DFA_00853</name>
</gene>